<feature type="compositionally biased region" description="Basic and acidic residues" evidence="8">
    <location>
        <begin position="1209"/>
        <end position="1225"/>
    </location>
</feature>
<evidence type="ECO:0000313" key="11">
    <source>
        <dbReference type="EMBL" id="KAG9190125.1"/>
    </source>
</evidence>
<dbReference type="Pfam" id="PF02637">
    <property type="entry name" value="GatB_Yqey"/>
    <property type="match status" value="1"/>
</dbReference>
<comment type="function">
    <text evidence="7">Allows the formation of correctly charged Gln-tRNA(Gln) through the transamidation of misacylated Glu-tRNA(Gln) in the mitochondria. The reaction takes place in the presence of glutamine and ATP through an activated gamma-phospho-Glu-tRNA(Gln).</text>
</comment>
<keyword evidence="5 7" id="KW-0648">Protein biosynthesis</keyword>
<evidence type="ECO:0000313" key="12">
    <source>
        <dbReference type="Proteomes" id="UP001199106"/>
    </source>
</evidence>
<evidence type="ECO:0000256" key="1">
    <source>
        <dbReference type="ARBA" id="ARBA00005306"/>
    </source>
</evidence>
<dbReference type="InterPro" id="IPR014746">
    <property type="entry name" value="Gln_synth/guanido_kin_cat_dom"/>
</dbReference>
<dbReference type="GO" id="GO:0070681">
    <property type="term" value="P:glutaminyl-tRNAGln biosynthesis via transamidation"/>
    <property type="evidence" value="ECO:0007669"/>
    <property type="project" value="UniProtKB-UniRule"/>
</dbReference>
<evidence type="ECO:0000256" key="8">
    <source>
        <dbReference type="SAM" id="MobiDB-lite"/>
    </source>
</evidence>
<feature type="region of interest" description="Disordered" evidence="8">
    <location>
        <begin position="890"/>
        <end position="984"/>
    </location>
</feature>
<feature type="region of interest" description="Disordered" evidence="8">
    <location>
        <begin position="1003"/>
        <end position="1030"/>
    </location>
</feature>
<feature type="compositionally biased region" description="Polar residues" evidence="8">
    <location>
        <begin position="919"/>
        <end position="931"/>
    </location>
</feature>
<comment type="caution">
    <text evidence="11">The sequence shown here is derived from an EMBL/GenBank/DDBJ whole genome shotgun (WGS) entry which is preliminary data.</text>
</comment>
<dbReference type="GO" id="GO:0005524">
    <property type="term" value="F:ATP binding"/>
    <property type="evidence" value="ECO:0007669"/>
    <property type="project" value="UniProtKB-KW"/>
</dbReference>
<dbReference type="EC" id="6.3.5.-" evidence="7"/>
<keyword evidence="3 7" id="KW-0547">Nucleotide-binding</keyword>
<dbReference type="NCBIfam" id="TIGR00133">
    <property type="entry name" value="gatB"/>
    <property type="match status" value="1"/>
</dbReference>
<dbReference type="SUPFAM" id="SSF89095">
    <property type="entry name" value="GatB/YqeY motif"/>
    <property type="match status" value="1"/>
</dbReference>
<evidence type="ECO:0000256" key="2">
    <source>
        <dbReference type="ARBA" id="ARBA00022598"/>
    </source>
</evidence>
<dbReference type="InterPro" id="IPR003789">
    <property type="entry name" value="Asn/Gln_tRNA_amidoTrase-B-like"/>
</dbReference>
<evidence type="ECO:0000256" key="5">
    <source>
        <dbReference type="ARBA" id="ARBA00022917"/>
    </source>
</evidence>
<comment type="similarity">
    <text evidence="1 7">Belongs to the GatB/GatE family. GatB subfamily.</text>
</comment>
<feature type="domain" description="Aspartyl/Glutamyl-tRNA(Gln) amidotransferase subunit B/E catalytic" evidence="10">
    <location>
        <begin position="101"/>
        <end position="403"/>
    </location>
</feature>
<sequence>MFARTTRNTLATASKQPYVCQSCLCRVRQSQLGAVRLLARHATRSLQTETKPPPPPQDGTAFRKLLKDAAKQQKKEKSASSGSSNSAKKGRDARLEKWELTVGIEVHAELNTARKLFSSAATSISELPNTHVSLFDVAFPGTQPHFQKETLIPALRAAIAFQCEIQPKSSFDRKHYFYQDQPAGYQITQYYEPFATNGKITLYPHDFPPGTAPQSEPFDIGIKQIQMEQDTAKTVQQPPSTHLLDFNRVSHPLIEIITLPQIHNPTVAAVVVRKIQNTLKAVNACTTGMELGGLRADVNVSVRQRGAETSEADHSYSGVTGLGQRTEIKNLSSTKAVEDAIIAERDRQIDLLENGGVVEGETRGWTLGSKTTKRLRGKEGEIDYRYMPDPDIAPVLIGNDLVEHLRNTLPKLPDVTVDLLANTYGLTTKDAITLLSLDDGERLEYYADVIRCLVEKEQAEDVPLKTFGKITGNWVLMELGSLFQDEPWDPDRVPTDYLADVISYVLHREVTSPSAKRLLAIKFEGDSRSAADIVHQENLLLQPLSQEEYVNLAQTLLEEKPNMVRDITEKGQVKKEKRRSSVADTLMKHISTDAQPTPHHQPVHEQRDTLSRFQSIKAHSAQWKPDNPAIGPTSEAEAADATWLSRIYDPDRRKDTEPISSTSTVPHTHKHLPTMSPHQTAVYLTRMRDRIAAIRENTNANASSIKTKISNTVRRDSLGRQGESARQVIGAFLGEYYDESQKSDDDLRDLSPVEEHWHGWDGDGDDDGEEQDWDVRLDSMSPLRDGEGEEIVDSDEKREDWELDMDREHERRMEVDRGMSLESLIAEERFVNGEIEGEMYVAYHSMNSRAMRKMRLDEVERMYRSGGRYSTISKKTGREIQNLLQEYSEEAPNAGRQEDEDGHVSHPYPDDDDYIPLTRQPNHGSLPNFNDPNKADAKRSSELSILTNPYPEDAPATSRQPPPPTQSPYSTTPSSAPERFPIYPSDRTISPIIPFIASRHVASPVSPRSTRGYQRDNPAERANTRNSNVEDYASSHPYHGMNEQGIWEYWHDLQGYNTESKRHLRLGEVPRNGRQRAVSSPVQYRDERILGPAGEDYEPYIGSETGGGQREQAGGKKVNMVGRFLGTFTCRPGAVSPEDAAVPVENDEVAGMVSIVPRKYAMAFLSRKMGRTQRKEEDARLRERLLALQLSEPNEKTMRRIEHTRRAIEVAQEDSRARKRDEGTRRRPKPRFVNVESQTHSVLGPPVDLSRMIQRAPESIRTPSPLPQSDAVPLGIGENVERVPRQAHSDSSSSLSDRLRQTKLEDLPLRSGAAEEIRNLMLDLERDQNEPNTTPVQHGDGLQSDPTPTTTPTRQANELPGGFIQSEIPTNTLLKPNIPSLSPRETLQRHFNTQRQANKQYAQRVRAAKSHSSNLTLPPSFRAPEMHSSMLSIPREPSPLAQVASVEDIWGMSLGEEEDAERRYARTEGLEEEREEDT</sequence>
<feature type="compositionally biased region" description="Basic and acidic residues" evidence="8">
    <location>
        <begin position="1013"/>
        <end position="1023"/>
    </location>
</feature>
<dbReference type="Pfam" id="PF02934">
    <property type="entry name" value="GatB_N"/>
    <property type="match status" value="1"/>
</dbReference>
<keyword evidence="2 7" id="KW-0436">Ligase</keyword>
<evidence type="ECO:0000256" key="6">
    <source>
        <dbReference type="ARBA" id="ARBA00047913"/>
    </source>
</evidence>
<dbReference type="InterPro" id="IPR017959">
    <property type="entry name" value="Asn/Gln-tRNA_amidoTrfase_suB/E"/>
</dbReference>
<feature type="region of interest" description="Disordered" evidence="8">
    <location>
        <begin position="1452"/>
        <end position="1478"/>
    </location>
</feature>
<dbReference type="GO" id="GO:0005739">
    <property type="term" value="C:mitochondrion"/>
    <property type="evidence" value="ECO:0007669"/>
    <property type="project" value="UniProtKB-SubCell"/>
</dbReference>
<keyword evidence="7" id="KW-0496">Mitochondrion</keyword>
<comment type="subcellular location">
    <subcellularLocation>
        <location evidence="7">Mitochondrion</location>
    </subcellularLocation>
</comment>
<dbReference type="NCBIfam" id="NF004012">
    <property type="entry name" value="PRK05477.1-2"/>
    <property type="match status" value="1"/>
</dbReference>
<dbReference type="PROSITE" id="PS01234">
    <property type="entry name" value="GATB"/>
    <property type="match status" value="1"/>
</dbReference>
<feature type="region of interest" description="Disordered" evidence="8">
    <location>
        <begin position="1209"/>
        <end position="1232"/>
    </location>
</feature>
<keyword evidence="4 7" id="KW-0067">ATP-binding</keyword>
<dbReference type="Proteomes" id="UP001199106">
    <property type="component" value="Unassembled WGS sequence"/>
</dbReference>
<dbReference type="InterPro" id="IPR018027">
    <property type="entry name" value="Asn/Gln_amidotransferase"/>
</dbReference>
<feature type="region of interest" description="Disordered" evidence="8">
    <location>
        <begin position="1325"/>
        <end position="1364"/>
    </location>
</feature>
<comment type="catalytic activity">
    <reaction evidence="6 7">
        <text>L-glutamyl-tRNA(Gln) + L-glutamine + ATP + H2O = L-glutaminyl-tRNA(Gln) + L-glutamate + ADP + phosphate + H(+)</text>
        <dbReference type="Rhea" id="RHEA:17521"/>
        <dbReference type="Rhea" id="RHEA-COMP:9681"/>
        <dbReference type="Rhea" id="RHEA-COMP:9684"/>
        <dbReference type="ChEBI" id="CHEBI:15377"/>
        <dbReference type="ChEBI" id="CHEBI:15378"/>
        <dbReference type="ChEBI" id="CHEBI:29985"/>
        <dbReference type="ChEBI" id="CHEBI:30616"/>
        <dbReference type="ChEBI" id="CHEBI:43474"/>
        <dbReference type="ChEBI" id="CHEBI:58359"/>
        <dbReference type="ChEBI" id="CHEBI:78520"/>
        <dbReference type="ChEBI" id="CHEBI:78521"/>
        <dbReference type="ChEBI" id="CHEBI:456216"/>
    </reaction>
</comment>
<feature type="region of interest" description="Disordered" evidence="8">
    <location>
        <begin position="650"/>
        <end position="674"/>
    </location>
</feature>
<evidence type="ECO:0000256" key="4">
    <source>
        <dbReference type="ARBA" id="ARBA00022840"/>
    </source>
</evidence>
<gene>
    <name evidence="11" type="ORF">G6011_08213</name>
</gene>
<evidence type="ECO:0000256" key="7">
    <source>
        <dbReference type="HAMAP-Rule" id="MF_03147"/>
    </source>
</evidence>
<dbReference type="PANTHER" id="PTHR11659">
    <property type="entry name" value="GLUTAMYL-TRNA GLN AMIDOTRANSFERASE SUBUNIT B MITOCHONDRIAL AND PROKARYOTIC PET112-RELATED"/>
    <property type="match status" value="1"/>
</dbReference>
<dbReference type="EMBL" id="JAANER010000004">
    <property type="protein sequence ID" value="KAG9190125.1"/>
    <property type="molecule type" value="Genomic_DNA"/>
</dbReference>
<dbReference type="SUPFAM" id="SSF55931">
    <property type="entry name" value="Glutamine synthetase/guanido kinase"/>
    <property type="match status" value="1"/>
</dbReference>
<proteinExistence type="inferred from homology"/>
<reference evidence="11" key="1">
    <citation type="submission" date="2021-07" db="EMBL/GenBank/DDBJ databases">
        <title>Genome Resource of American Ginseng Black Spot Pathogen Alternaria panax.</title>
        <authorList>
            <person name="Qiu C."/>
            <person name="Wang W."/>
            <person name="Liu Z."/>
        </authorList>
    </citation>
    <scope>NUCLEOTIDE SEQUENCE</scope>
    <source>
        <strain evidence="11">BNCC115425</strain>
    </source>
</reference>
<dbReference type="InterPro" id="IPR004413">
    <property type="entry name" value="GatB"/>
</dbReference>
<feature type="compositionally biased region" description="Low complexity" evidence="8">
    <location>
        <begin position="967"/>
        <end position="977"/>
    </location>
</feature>
<feature type="region of interest" description="Disordered" evidence="8">
    <location>
        <begin position="68"/>
        <end position="92"/>
    </location>
</feature>
<feature type="compositionally biased region" description="Basic and acidic residues" evidence="8">
    <location>
        <begin position="68"/>
        <end position="78"/>
    </location>
</feature>
<accession>A0AAD4I5X7</accession>
<evidence type="ECO:0000259" key="10">
    <source>
        <dbReference type="Pfam" id="PF02934"/>
    </source>
</evidence>
<dbReference type="GO" id="GO:0050567">
    <property type="term" value="F:glutaminyl-tRNA synthase (glutamine-hydrolyzing) activity"/>
    <property type="evidence" value="ECO:0007669"/>
    <property type="project" value="UniProtKB-UniRule"/>
</dbReference>
<organism evidence="11 12">
    <name type="scientific">Alternaria panax</name>
    <dbReference type="NCBI Taxonomy" id="48097"/>
    <lineage>
        <taxon>Eukaryota</taxon>
        <taxon>Fungi</taxon>
        <taxon>Dikarya</taxon>
        <taxon>Ascomycota</taxon>
        <taxon>Pezizomycotina</taxon>
        <taxon>Dothideomycetes</taxon>
        <taxon>Pleosporomycetidae</taxon>
        <taxon>Pleosporales</taxon>
        <taxon>Pleosporineae</taxon>
        <taxon>Pleosporaceae</taxon>
        <taxon>Alternaria</taxon>
        <taxon>Alternaria sect. Panax</taxon>
    </lineage>
</organism>
<evidence type="ECO:0000259" key="9">
    <source>
        <dbReference type="Pfam" id="PF02637"/>
    </source>
</evidence>
<name>A0AAD4I5X7_9PLEO</name>
<comment type="subunit">
    <text evidence="7">Subunit of the heterotrimeric GatCAB amidotransferase (AdT) complex, composed of A, B and C subunits.</text>
</comment>
<feature type="compositionally biased region" description="Polar residues" evidence="8">
    <location>
        <begin position="1344"/>
        <end position="1356"/>
    </location>
</feature>
<dbReference type="InterPro" id="IPR006075">
    <property type="entry name" value="Asn/Gln-tRNA_Trfase_suB/E_cat"/>
</dbReference>
<protein>
    <recommendedName>
        <fullName evidence="7">Glutamyl-tRNA(Gln) amidotransferase subunit B, mitochondrial</fullName>
        <shortName evidence="7">Glu-AdT subunit B</shortName>
        <ecNumber evidence="7">6.3.5.-</ecNumber>
    </recommendedName>
</protein>
<dbReference type="GO" id="GO:0030956">
    <property type="term" value="C:glutamyl-tRNA(Gln) amidotransferase complex"/>
    <property type="evidence" value="ECO:0007669"/>
    <property type="project" value="UniProtKB-UniRule"/>
</dbReference>
<feature type="compositionally biased region" description="Basic and acidic residues" evidence="8">
    <location>
        <begin position="1460"/>
        <end position="1469"/>
    </location>
</feature>
<evidence type="ECO:0000256" key="3">
    <source>
        <dbReference type="ARBA" id="ARBA00022741"/>
    </source>
</evidence>
<dbReference type="PANTHER" id="PTHR11659:SF0">
    <property type="entry name" value="GLUTAMYL-TRNA(GLN) AMIDOTRANSFERASE SUBUNIT B, MITOCHONDRIAL"/>
    <property type="match status" value="1"/>
</dbReference>
<keyword evidence="12" id="KW-1185">Reference proteome</keyword>
<feature type="region of interest" description="Disordered" evidence="8">
    <location>
        <begin position="618"/>
        <end position="638"/>
    </location>
</feature>
<dbReference type="HAMAP" id="MF_00121">
    <property type="entry name" value="GatB"/>
    <property type="match status" value="1"/>
</dbReference>
<feature type="domain" description="Asn/Gln amidotransferase" evidence="9">
    <location>
        <begin position="469"/>
        <end position="572"/>
    </location>
</feature>
<dbReference type="GO" id="GO:0032543">
    <property type="term" value="P:mitochondrial translation"/>
    <property type="evidence" value="ECO:0007669"/>
    <property type="project" value="UniProtKB-UniRule"/>
</dbReference>
<dbReference type="InterPro" id="IPR017958">
    <property type="entry name" value="Gln-tRNA_amidoTrfase_suB_CS"/>
</dbReference>